<evidence type="ECO:0000313" key="5">
    <source>
        <dbReference type="Proteomes" id="UP000615687"/>
    </source>
</evidence>
<dbReference type="PROSITE" id="PS00626">
    <property type="entry name" value="RCC1_2"/>
    <property type="match status" value="1"/>
</dbReference>
<keyword evidence="1 2" id="KW-0238">DNA-binding</keyword>
<proteinExistence type="predicted"/>
<keyword evidence="5" id="KW-1185">Reference proteome</keyword>
<dbReference type="InterPro" id="IPR001647">
    <property type="entry name" value="HTH_TetR"/>
</dbReference>
<accession>A0ABR9CDD3</accession>
<sequence>MNATMTKIASGLEHAFALRGFAEPSVEDLREAAGVSLRTLYKYTPSRDDMVLAALEHRHQRYLASTFNDLPEDQAMATDSLMDRIGAWMLNEASHGCLFHAAVAAAPGDARLRALLERHKGEVSERAARACGLTQHQVDLNLIIEGLMQSWPIHREEAVASAKRLSGLLRVRTCK</sequence>
<dbReference type="PROSITE" id="PS50977">
    <property type="entry name" value="HTH_TETR_2"/>
    <property type="match status" value="1"/>
</dbReference>
<evidence type="ECO:0000256" key="1">
    <source>
        <dbReference type="ARBA" id="ARBA00023125"/>
    </source>
</evidence>
<organism evidence="4 5">
    <name type="scientific">Roseibium polysiphoniae</name>
    <dbReference type="NCBI Taxonomy" id="2571221"/>
    <lineage>
        <taxon>Bacteria</taxon>
        <taxon>Pseudomonadati</taxon>
        <taxon>Pseudomonadota</taxon>
        <taxon>Alphaproteobacteria</taxon>
        <taxon>Hyphomicrobiales</taxon>
        <taxon>Stappiaceae</taxon>
        <taxon>Roseibium</taxon>
    </lineage>
</organism>
<dbReference type="Gene3D" id="1.10.357.10">
    <property type="entry name" value="Tetracycline Repressor, domain 2"/>
    <property type="match status" value="1"/>
</dbReference>
<comment type="caution">
    <text evidence="4">The sequence shown here is derived from an EMBL/GenBank/DDBJ whole genome shotgun (WGS) entry which is preliminary data.</text>
</comment>
<dbReference type="Proteomes" id="UP000615687">
    <property type="component" value="Unassembled WGS sequence"/>
</dbReference>
<protein>
    <submittedName>
        <fullName evidence="4">TetR family transcriptional regulator</fullName>
    </submittedName>
</protein>
<evidence type="ECO:0000256" key="2">
    <source>
        <dbReference type="PROSITE-ProRule" id="PRU00335"/>
    </source>
</evidence>
<dbReference type="SUPFAM" id="SSF46689">
    <property type="entry name" value="Homeodomain-like"/>
    <property type="match status" value="1"/>
</dbReference>
<gene>
    <name evidence="4" type="ORF">IG617_16545</name>
</gene>
<dbReference type="EMBL" id="JACYXJ010000006">
    <property type="protein sequence ID" value="MBD8877904.1"/>
    <property type="molecule type" value="Genomic_DNA"/>
</dbReference>
<dbReference type="InterPro" id="IPR000408">
    <property type="entry name" value="Reg_chr_condens"/>
</dbReference>
<feature type="domain" description="HTH tetR-type" evidence="3">
    <location>
        <begin position="2"/>
        <end position="62"/>
    </location>
</feature>
<evidence type="ECO:0000313" key="4">
    <source>
        <dbReference type="EMBL" id="MBD8877904.1"/>
    </source>
</evidence>
<evidence type="ECO:0000259" key="3">
    <source>
        <dbReference type="PROSITE" id="PS50977"/>
    </source>
</evidence>
<dbReference type="Pfam" id="PF00440">
    <property type="entry name" value="TetR_N"/>
    <property type="match status" value="1"/>
</dbReference>
<name>A0ABR9CDD3_9HYPH</name>
<dbReference type="InterPro" id="IPR009057">
    <property type="entry name" value="Homeodomain-like_sf"/>
</dbReference>
<feature type="DNA-binding region" description="H-T-H motif" evidence="2">
    <location>
        <begin position="25"/>
        <end position="44"/>
    </location>
</feature>
<reference evidence="4 5" key="1">
    <citation type="submission" date="2020-09" db="EMBL/GenBank/DDBJ databases">
        <title>The genome sequence of type strain Labrenzia polysiphoniae KACC 19711.</title>
        <authorList>
            <person name="Liu Y."/>
        </authorList>
    </citation>
    <scope>NUCLEOTIDE SEQUENCE [LARGE SCALE GENOMIC DNA]</scope>
    <source>
        <strain evidence="4 5">KACC 19711</strain>
    </source>
</reference>